<feature type="region of interest" description="Disordered" evidence="1">
    <location>
        <begin position="667"/>
        <end position="697"/>
    </location>
</feature>
<feature type="region of interest" description="Disordered" evidence="1">
    <location>
        <begin position="424"/>
        <end position="492"/>
    </location>
</feature>
<dbReference type="PANTHER" id="PTHR47022:SF1">
    <property type="entry name" value="BTB AND MATH DOMAIN-CONTAINING PROTEIN 36-RELATED"/>
    <property type="match status" value="1"/>
</dbReference>
<proteinExistence type="predicted"/>
<evidence type="ECO:0000259" key="2">
    <source>
        <dbReference type="PROSITE" id="PS50144"/>
    </source>
</evidence>
<dbReference type="Pfam" id="PF22486">
    <property type="entry name" value="MATH_2"/>
    <property type="match status" value="1"/>
</dbReference>
<evidence type="ECO:0000313" key="4">
    <source>
        <dbReference type="WBParaSite" id="MBELARI_LOCUS1701"/>
    </source>
</evidence>
<accession>A0AAF3ESA2</accession>
<feature type="domain" description="MATH" evidence="2">
    <location>
        <begin position="64"/>
        <end position="193"/>
    </location>
</feature>
<dbReference type="InterPro" id="IPR002083">
    <property type="entry name" value="MATH/TRAF_dom"/>
</dbReference>
<feature type="compositionally biased region" description="Acidic residues" evidence="1">
    <location>
        <begin position="464"/>
        <end position="474"/>
    </location>
</feature>
<dbReference type="PANTHER" id="PTHR47022">
    <property type="entry name" value="BTB AND MATH DOMAIN-CONTAINING PROTEIN 36-RELATED"/>
    <property type="match status" value="1"/>
</dbReference>
<dbReference type="PROSITE" id="PS50144">
    <property type="entry name" value="MATH"/>
    <property type="match status" value="1"/>
</dbReference>
<dbReference type="InterPro" id="IPR008974">
    <property type="entry name" value="TRAF-like"/>
</dbReference>
<feature type="compositionally biased region" description="Basic and acidic residues" evidence="1">
    <location>
        <begin position="477"/>
        <end position="491"/>
    </location>
</feature>
<feature type="compositionally biased region" description="Polar residues" evidence="1">
    <location>
        <begin position="37"/>
        <end position="62"/>
    </location>
</feature>
<feature type="region of interest" description="Disordered" evidence="1">
    <location>
        <begin position="28"/>
        <end position="62"/>
    </location>
</feature>
<reference evidence="4" key="1">
    <citation type="submission" date="2024-02" db="UniProtKB">
        <authorList>
            <consortium name="WormBaseParasite"/>
        </authorList>
    </citation>
    <scope>IDENTIFICATION</scope>
</reference>
<feature type="compositionally biased region" description="Polar residues" evidence="1">
    <location>
        <begin position="320"/>
        <end position="330"/>
    </location>
</feature>
<keyword evidence="3" id="KW-1185">Reference proteome</keyword>
<protein>
    <recommendedName>
        <fullName evidence="2">MATH domain-containing protein</fullName>
    </recommendedName>
</protein>
<sequence>MTNPGEDPPVRLKPGKVSVGCQTQQELLAATKDFGSNEPTTSQNNGNKNAQPVTPSTGTTQTEDGLLRLSVADFHHLEDTMCSPSKIINGVPWRIMIMPKQHTTGKKTQKCLAFFLQCCPANTYNDKWTCQAIAEMRLLAQKRGNQNFVRKTTHIYNSKENDWGYSCFMTWAEIIDESQGYIKNGSVIVEIVVRAEAPKNMMTKDDFLFKLKQWYRLAENHMNNDRVDLAIEANQQAVDYCKNKDPEMAKQLKTQKDALVAQKLVESIKRLEDGSSPKKQPQTEGRAAIRSAIAGPMCNNEFCRLHKAKRQCTHLKKTSKPTSAQRNSARTPRAPCSSPRPPGSTIRPTCKSHQEANHTEGACSGSKIAKRADLPIGTGSNQSRGEAKVDDEDLGAESEGSYTDMGQAVDLAEICQVQIATAESSCQTEDITMDREEEGDEDDVEWCHQNSSENNSTEETTSTQDEESNDEGIPEEALTKENGYKRDKRPTTPELLFFHKRPILQAARKNPKGMTEVSPVLLDDHHVSCLLDAFKALQQPKEKNINGQKTNGSTEKTLKKNQHLKWLCDDVDTMVTMISFFKKDFKLYQERHEAQLENTSPMEQHENMAMFFAIGMANYQCDRMTQEVERFLEKSEQLFHGKRMGTLIGRLSGGKLALDDEASVDKSSMDVEFNSDDSRSTTTALSETDASESASLEMCSEEEEEIEIEEGEELHANVSGDRAYNSDLRDVAENLMTFNQSMYTAIGRFKSFGDALSQVSQQVESTVPEKISTCDHGDLQRRLELRTKSLQNEQAAHQLTKKKLEELKAQSSESKSKVEQLNKQLREKTNDNKRLEKKSLKDDAKINELFTDKTEQDEKLKNQKRDTNSLKMKHSDELKTLKLERDQLQVELDKLKKEASMRESQREEFD</sequence>
<dbReference type="SUPFAM" id="SSF49599">
    <property type="entry name" value="TRAF domain-like"/>
    <property type="match status" value="1"/>
</dbReference>
<dbReference type="Proteomes" id="UP000887575">
    <property type="component" value="Unassembled WGS sequence"/>
</dbReference>
<dbReference type="WBParaSite" id="MBELARI_LOCUS1701">
    <property type="protein sequence ID" value="MBELARI_LOCUS1701"/>
    <property type="gene ID" value="MBELARI_LOCUS1701"/>
</dbReference>
<evidence type="ECO:0000256" key="1">
    <source>
        <dbReference type="SAM" id="MobiDB-lite"/>
    </source>
</evidence>
<dbReference type="Gene3D" id="2.60.210.10">
    <property type="entry name" value="Apoptosis, Tumor Necrosis Factor Receptor Associated Protein 2, Chain A"/>
    <property type="match status" value="1"/>
</dbReference>
<evidence type="ECO:0000313" key="3">
    <source>
        <dbReference type="Proteomes" id="UP000887575"/>
    </source>
</evidence>
<feature type="compositionally biased region" description="Acidic residues" evidence="1">
    <location>
        <begin position="435"/>
        <end position="444"/>
    </location>
</feature>
<feature type="compositionally biased region" description="Low complexity" evidence="1">
    <location>
        <begin position="449"/>
        <end position="463"/>
    </location>
</feature>
<name>A0AAF3ESA2_9BILA</name>
<dbReference type="AlphaFoldDB" id="A0AAF3ESA2"/>
<organism evidence="3 4">
    <name type="scientific">Mesorhabditis belari</name>
    <dbReference type="NCBI Taxonomy" id="2138241"/>
    <lineage>
        <taxon>Eukaryota</taxon>
        <taxon>Metazoa</taxon>
        <taxon>Ecdysozoa</taxon>
        <taxon>Nematoda</taxon>
        <taxon>Chromadorea</taxon>
        <taxon>Rhabditida</taxon>
        <taxon>Rhabditina</taxon>
        <taxon>Rhabditomorpha</taxon>
        <taxon>Rhabditoidea</taxon>
        <taxon>Rhabditidae</taxon>
        <taxon>Mesorhabditinae</taxon>
        <taxon>Mesorhabditis</taxon>
    </lineage>
</organism>
<dbReference type="SMART" id="SM00061">
    <property type="entry name" value="MATH"/>
    <property type="match status" value="1"/>
</dbReference>
<feature type="region of interest" description="Disordered" evidence="1">
    <location>
        <begin position="313"/>
        <end position="400"/>
    </location>
</feature>
<feature type="region of interest" description="Disordered" evidence="1">
    <location>
        <begin position="807"/>
        <end position="878"/>
    </location>
</feature>